<feature type="binding site" evidence="3">
    <location>
        <position position="324"/>
    </location>
    <ligand>
        <name>Zn(2+)</name>
        <dbReference type="ChEBI" id="CHEBI:29105"/>
    </ligand>
</feature>
<dbReference type="STRING" id="2025994.A0A2T3A751"/>
<evidence type="ECO:0000256" key="1">
    <source>
        <dbReference type="ARBA" id="ARBA00022603"/>
    </source>
</evidence>
<dbReference type="GO" id="GO:0046872">
    <property type="term" value="F:metal ion binding"/>
    <property type="evidence" value="ECO:0007669"/>
    <property type="project" value="UniProtKB-KW"/>
</dbReference>
<keyword evidence="3" id="KW-0479">Metal-binding</keyword>
<keyword evidence="6" id="KW-1185">Reference proteome</keyword>
<feature type="binding site" evidence="3">
    <location>
        <position position="323"/>
    </location>
    <ligand>
        <name>Zn(2+)</name>
        <dbReference type="ChEBI" id="CHEBI:29105"/>
    </ligand>
</feature>
<comment type="cofactor">
    <cofactor evidence="3">
        <name>Zn(2+)</name>
        <dbReference type="ChEBI" id="CHEBI:29105"/>
    </cofactor>
</comment>
<dbReference type="InParanoid" id="A0A2T3A751"/>
<dbReference type="AlphaFoldDB" id="A0A2T3A751"/>
<dbReference type="Pfam" id="PF02574">
    <property type="entry name" value="S-methyl_trans"/>
    <property type="match status" value="1"/>
</dbReference>
<dbReference type="GO" id="GO:0032259">
    <property type="term" value="P:methylation"/>
    <property type="evidence" value="ECO:0007669"/>
    <property type="project" value="UniProtKB-KW"/>
</dbReference>
<keyword evidence="3" id="KW-0862">Zinc</keyword>
<sequence>MANDTPILFLDGGLGTSLEDKYNYKFSNKTTPLWSSHPLVGDPQTLLACQSDFGRVPVDVIETATYQVSVHGFAATKTEQWPGGVDRASIPRFLDDAVDIAEQACGKPGAQVALSLGPYGSTMVPGQEYSGAYDEDHNDEQALLRWWSDRVSLFSKESIAKVSYVACETLPRLDEIHAVRRMMAEFTTKPFWIACVFPGEAPELPDGSSIQQTVQAMLTPAAGKGQPWGIGINCTKLHKLERLVACFEHAVATLLDAGLISSWPALVLYPDGTNGEVYNTTTQQWELPAGHETPRISWEKHLGDLVLQIAQRRKWSTILVGGCCKASHSDLQKLIEHVRRV</sequence>
<keyword evidence="1 3" id="KW-0489">Methyltransferase</keyword>
<evidence type="ECO:0000256" key="3">
    <source>
        <dbReference type="PROSITE-ProRule" id="PRU00333"/>
    </source>
</evidence>
<dbReference type="Gene3D" id="3.20.20.330">
    <property type="entry name" value="Homocysteine-binding-like domain"/>
    <property type="match status" value="1"/>
</dbReference>
<dbReference type="InterPro" id="IPR036589">
    <property type="entry name" value="HCY_dom_sf"/>
</dbReference>
<evidence type="ECO:0000256" key="2">
    <source>
        <dbReference type="ARBA" id="ARBA00022679"/>
    </source>
</evidence>
<dbReference type="InterPro" id="IPR003726">
    <property type="entry name" value="HCY_dom"/>
</dbReference>
<dbReference type="EMBL" id="KZ678448">
    <property type="protein sequence ID" value="PSR84126.1"/>
    <property type="molecule type" value="Genomic_DNA"/>
</dbReference>
<name>A0A2T3A751_9PEZI</name>
<protein>
    <submittedName>
        <fullName evidence="5">Homocysteine S-methyltransferase</fullName>
    </submittedName>
</protein>
<reference evidence="5 6" key="1">
    <citation type="journal article" date="2018" name="Mycol. Prog.">
        <title>Coniella lustricola, a new species from submerged detritus.</title>
        <authorList>
            <person name="Raudabaugh D.B."/>
            <person name="Iturriaga T."/>
            <person name="Carver A."/>
            <person name="Mondo S."/>
            <person name="Pangilinan J."/>
            <person name="Lipzen A."/>
            <person name="He G."/>
            <person name="Amirebrahimi M."/>
            <person name="Grigoriev I.V."/>
            <person name="Miller A.N."/>
        </authorList>
    </citation>
    <scope>NUCLEOTIDE SEQUENCE [LARGE SCALE GENOMIC DNA]</scope>
    <source>
        <strain evidence="5 6">B22-T-1</strain>
    </source>
</reference>
<dbReference type="GO" id="GO:0008168">
    <property type="term" value="F:methyltransferase activity"/>
    <property type="evidence" value="ECO:0007669"/>
    <property type="project" value="UniProtKB-UniRule"/>
</dbReference>
<keyword evidence="2 3" id="KW-0808">Transferase</keyword>
<evidence type="ECO:0000313" key="6">
    <source>
        <dbReference type="Proteomes" id="UP000241462"/>
    </source>
</evidence>
<feature type="binding site" evidence="3">
    <location>
        <position position="234"/>
    </location>
    <ligand>
        <name>Zn(2+)</name>
        <dbReference type="ChEBI" id="CHEBI:29105"/>
    </ligand>
</feature>
<accession>A0A2T3A751</accession>
<organism evidence="5 6">
    <name type="scientific">Coniella lustricola</name>
    <dbReference type="NCBI Taxonomy" id="2025994"/>
    <lineage>
        <taxon>Eukaryota</taxon>
        <taxon>Fungi</taxon>
        <taxon>Dikarya</taxon>
        <taxon>Ascomycota</taxon>
        <taxon>Pezizomycotina</taxon>
        <taxon>Sordariomycetes</taxon>
        <taxon>Sordariomycetidae</taxon>
        <taxon>Diaporthales</taxon>
        <taxon>Schizoparmaceae</taxon>
        <taxon>Coniella</taxon>
    </lineage>
</organism>
<evidence type="ECO:0000259" key="4">
    <source>
        <dbReference type="PROSITE" id="PS50970"/>
    </source>
</evidence>
<gene>
    <name evidence="5" type="ORF">BD289DRAFT_369022</name>
</gene>
<dbReference type="SUPFAM" id="SSF82282">
    <property type="entry name" value="Homocysteine S-methyltransferase"/>
    <property type="match status" value="1"/>
</dbReference>
<feature type="domain" description="Hcy-binding" evidence="4">
    <location>
        <begin position="1"/>
        <end position="338"/>
    </location>
</feature>
<dbReference type="PROSITE" id="PS50970">
    <property type="entry name" value="HCY"/>
    <property type="match status" value="1"/>
</dbReference>
<dbReference type="Proteomes" id="UP000241462">
    <property type="component" value="Unassembled WGS sequence"/>
</dbReference>
<dbReference type="PANTHER" id="PTHR11103">
    <property type="entry name" value="SLR1189 PROTEIN"/>
    <property type="match status" value="1"/>
</dbReference>
<dbReference type="OrthoDB" id="261426at2759"/>
<proteinExistence type="predicted"/>
<dbReference type="FunCoup" id="A0A2T3A751">
    <property type="interactions" value="190"/>
</dbReference>
<evidence type="ECO:0000313" key="5">
    <source>
        <dbReference type="EMBL" id="PSR84126.1"/>
    </source>
</evidence>
<dbReference type="PANTHER" id="PTHR11103:SF10">
    <property type="entry name" value="HOMOCYSTEINE S-METHYLTRANSFERASE 1-RELATED"/>
    <property type="match status" value="1"/>
</dbReference>